<proteinExistence type="predicted"/>
<evidence type="ECO:0000256" key="1">
    <source>
        <dbReference type="SAM" id="MobiDB-lite"/>
    </source>
</evidence>
<evidence type="ECO:0000313" key="2">
    <source>
        <dbReference type="EMBL" id="GAA4786162.1"/>
    </source>
</evidence>
<name>A0ABP9AUK3_9GAMM</name>
<accession>A0ABP9AUK3</accession>
<dbReference type="InterPro" id="IPR046880">
    <property type="entry name" value="TPR-S"/>
</dbReference>
<evidence type="ECO:0008006" key="4">
    <source>
        <dbReference type="Google" id="ProtNLM"/>
    </source>
</evidence>
<dbReference type="Proteomes" id="UP001499959">
    <property type="component" value="Unassembled WGS sequence"/>
</dbReference>
<keyword evidence="3" id="KW-1185">Reference proteome</keyword>
<feature type="region of interest" description="Disordered" evidence="1">
    <location>
        <begin position="403"/>
        <end position="423"/>
    </location>
</feature>
<reference evidence="3" key="1">
    <citation type="journal article" date="2019" name="Int. J. Syst. Evol. Microbiol.">
        <title>The Global Catalogue of Microorganisms (GCM) 10K type strain sequencing project: providing services to taxonomists for standard genome sequencing and annotation.</title>
        <authorList>
            <consortium name="The Broad Institute Genomics Platform"/>
            <consortium name="The Broad Institute Genome Sequencing Center for Infectious Disease"/>
            <person name="Wu L."/>
            <person name="Ma J."/>
        </authorList>
    </citation>
    <scope>NUCLEOTIDE SEQUENCE [LARGE SCALE GENOMIC DNA]</scope>
    <source>
        <strain evidence="3">JCM 18204</strain>
    </source>
</reference>
<gene>
    <name evidence="2" type="ORF">GCM10023307_08610</name>
</gene>
<comment type="caution">
    <text evidence="2">The sequence shown here is derived from an EMBL/GenBank/DDBJ whole genome shotgun (WGS) entry which is preliminary data.</text>
</comment>
<dbReference type="InterPro" id="IPR011990">
    <property type="entry name" value="TPR-like_helical_dom_sf"/>
</dbReference>
<dbReference type="EMBL" id="BAABJE010000002">
    <property type="protein sequence ID" value="GAA4786162.1"/>
    <property type="molecule type" value="Genomic_DNA"/>
</dbReference>
<evidence type="ECO:0000313" key="3">
    <source>
        <dbReference type="Proteomes" id="UP001499959"/>
    </source>
</evidence>
<feature type="compositionally biased region" description="Basic and acidic residues" evidence="1">
    <location>
        <begin position="403"/>
        <end position="416"/>
    </location>
</feature>
<dbReference type="Pfam" id="PF20308">
    <property type="entry name" value="TPR-S"/>
    <property type="match status" value="1"/>
</dbReference>
<dbReference type="Gene3D" id="1.25.40.10">
    <property type="entry name" value="Tetratricopeptide repeat domain"/>
    <property type="match status" value="1"/>
</dbReference>
<dbReference type="SUPFAM" id="SSF48452">
    <property type="entry name" value="TPR-like"/>
    <property type="match status" value="1"/>
</dbReference>
<protein>
    <recommendedName>
        <fullName evidence="4">DUF4071 domain-containing protein</fullName>
    </recommendedName>
</protein>
<organism evidence="2 3">
    <name type="scientific">Lysobacter hankyongensis</name>
    <dbReference type="NCBI Taxonomy" id="1176535"/>
    <lineage>
        <taxon>Bacteria</taxon>
        <taxon>Pseudomonadati</taxon>
        <taxon>Pseudomonadota</taxon>
        <taxon>Gammaproteobacteria</taxon>
        <taxon>Lysobacterales</taxon>
        <taxon>Lysobacteraceae</taxon>
        <taxon>Lysobacter</taxon>
    </lineage>
</organism>
<sequence>MGASMDASGQPVCFVVMGFGRKTDYESGRALDLDATYSEIIAPAAEAKGYRCIRGDKISHTGLIDLPMYEMLLRADLVIADISTGNVNAVYELGVRHALRPRSTIIMKESRGRLYFDLNHINTFEYEHLGDDIGSREARRAKAALAALIDGAENSRNPDSPVYTFLPKLQQPRLTDEEYESLLDSAEDEQARLATLLEAGETAIKSSDFGSAVLAFSSARELRPGDTYILQRLALSTYKAAKPSKFSALIDALRIIEDLHPDETNDPETTGLAGAIHKRLWQESKDPVQLERASRLYRRGFEIRRDYYNGENLALCYDWLAEAASGSDRVFYRISAMRTRQEVVALLKPIIESDTFQERSDHKWIFATLAHCLFALGQTDEAIAVETKFREERPAAWEVQTFEEGKSAAQRAREMSESELEAG</sequence>